<name>A0A814IGR2_ADIRI</name>
<dbReference type="GO" id="GO:0003839">
    <property type="term" value="F:gamma-glutamylcyclotransferase activity"/>
    <property type="evidence" value="ECO:0007669"/>
    <property type="project" value="UniProtKB-EC"/>
</dbReference>
<protein>
    <recommendedName>
        <fullName evidence="1">gamma-glutamylcyclotransferase</fullName>
        <ecNumber evidence="1">4.3.2.9</ecNumber>
    </recommendedName>
</protein>
<evidence type="ECO:0000256" key="4">
    <source>
        <dbReference type="PIRSR" id="PIRSR617939-2"/>
    </source>
</evidence>
<gene>
    <name evidence="5" type="ORF">EDS130_LOCUS15917</name>
    <name evidence="6" type="ORF">XAT740_LOCUS20671</name>
</gene>
<organism evidence="5 8">
    <name type="scientific">Adineta ricciae</name>
    <name type="common">Rotifer</name>
    <dbReference type="NCBI Taxonomy" id="249248"/>
    <lineage>
        <taxon>Eukaryota</taxon>
        <taxon>Metazoa</taxon>
        <taxon>Spiralia</taxon>
        <taxon>Gnathifera</taxon>
        <taxon>Rotifera</taxon>
        <taxon>Eurotatoria</taxon>
        <taxon>Bdelloidea</taxon>
        <taxon>Adinetida</taxon>
        <taxon>Adinetidae</taxon>
        <taxon>Adineta</taxon>
    </lineage>
</organism>
<evidence type="ECO:0000256" key="3">
    <source>
        <dbReference type="PIRSR" id="PIRSR617939-1"/>
    </source>
</evidence>
<sequence length="151" mass="17361">MDRSNYFGYASNLKESLLKERIGGDHPLSVDVGRLLDYELRFNHQQPNGEGRANIIPKKGSYIYGLVYGINNEHRDLLLKTEPGYRMIEVDIELQSDHSTIRAITFIDETSPFENYRPSDEYLRTIIDGACEHDFPQDYIDSIVSTIKSTN</sequence>
<dbReference type="AlphaFoldDB" id="A0A814IGR2"/>
<evidence type="ECO:0000313" key="5">
    <source>
        <dbReference type="EMBL" id="CAF1021447.1"/>
    </source>
</evidence>
<keyword evidence="7" id="KW-1185">Reference proteome</keyword>
<evidence type="ECO:0000313" key="8">
    <source>
        <dbReference type="Proteomes" id="UP000663852"/>
    </source>
</evidence>
<dbReference type="EC" id="4.3.2.9" evidence="1"/>
<dbReference type="OrthoDB" id="2924818at2759"/>
<comment type="caution">
    <text evidence="5">The sequence shown here is derived from an EMBL/GenBank/DDBJ whole genome shotgun (WGS) entry which is preliminary data.</text>
</comment>
<feature type="active site" description="Proton acceptor" evidence="3">
    <location>
        <position position="82"/>
    </location>
</feature>
<dbReference type="Gene3D" id="3.10.490.10">
    <property type="entry name" value="Gamma-glutamyl cyclotransferase-like"/>
    <property type="match status" value="1"/>
</dbReference>
<feature type="binding site" evidence="4">
    <location>
        <position position="122"/>
    </location>
    <ligand>
        <name>substrate</name>
    </ligand>
</feature>
<dbReference type="InterPro" id="IPR017939">
    <property type="entry name" value="G-Glutamylcylcotransferase"/>
</dbReference>
<evidence type="ECO:0000313" key="7">
    <source>
        <dbReference type="Proteomes" id="UP000663828"/>
    </source>
</evidence>
<dbReference type="PANTHER" id="PTHR12935">
    <property type="entry name" value="GAMMA-GLUTAMYLCYCLOTRANSFERASE"/>
    <property type="match status" value="1"/>
</dbReference>
<dbReference type="InterPro" id="IPR036568">
    <property type="entry name" value="GGCT-like_sf"/>
</dbReference>
<evidence type="ECO:0000256" key="1">
    <source>
        <dbReference type="ARBA" id="ARBA00012346"/>
    </source>
</evidence>
<reference evidence="5" key="1">
    <citation type="submission" date="2021-02" db="EMBL/GenBank/DDBJ databases">
        <authorList>
            <person name="Nowell W R."/>
        </authorList>
    </citation>
    <scope>NUCLEOTIDE SEQUENCE</scope>
</reference>
<dbReference type="Proteomes" id="UP000663828">
    <property type="component" value="Unassembled WGS sequence"/>
</dbReference>
<dbReference type="EMBL" id="CAJNOJ010000068">
    <property type="protein sequence ID" value="CAF1021447.1"/>
    <property type="molecule type" value="Genomic_DNA"/>
</dbReference>
<evidence type="ECO:0000256" key="2">
    <source>
        <dbReference type="ARBA" id="ARBA00023239"/>
    </source>
</evidence>
<dbReference type="SUPFAM" id="SSF110857">
    <property type="entry name" value="Gamma-glutamyl cyclotransferase-like"/>
    <property type="match status" value="1"/>
</dbReference>
<feature type="binding site" evidence="4">
    <location>
        <begin position="6"/>
        <end position="11"/>
    </location>
    <ligand>
        <name>substrate</name>
    </ligand>
</feature>
<dbReference type="Proteomes" id="UP000663852">
    <property type="component" value="Unassembled WGS sequence"/>
</dbReference>
<keyword evidence="2" id="KW-0456">Lyase</keyword>
<evidence type="ECO:0000313" key="6">
    <source>
        <dbReference type="EMBL" id="CAF1145727.1"/>
    </source>
</evidence>
<dbReference type="Pfam" id="PF13772">
    <property type="entry name" value="AIG2_2"/>
    <property type="match status" value="1"/>
</dbReference>
<dbReference type="PANTHER" id="PTHR12935:SF0">
    <property type="entry name" value="GAMMA-GLUTAMYLCYCLOTRANSFERASE"/>
    <property type="match status" value="1"/>
</dbReference>
<accession>A0A814IGR2</accession>
<dbReference type="EMBL" id="CAJNOR010001453">
    <property type="protein sequence ID" value="CAF1145727.1"/>
    <property type="molecule type" value="Genomic_DNA"/>
</dbReference>
<proteinExistence type="predicted"/>